<name>A0A9P4V6X7_9PLEO</name>
<reference evidence="2" key="1">
    <citation type="journal article" date="2020" name="Stud. Mycol.">
        <title>101 Dothideomycetes genomes: a test case for predicting lifestyles and emergence of pathogens.</title>
        <authorList>
            <person name="Haridas S."/>
            <person name="Albert R."/>
            <person name="Binder M."/>
            <person name="Bloem J."/>
            <person name="Labutti K."/>
            <person name="Salamov A."/>
            <person name="Andreopoulos B."/>
            <person name="Baker S."/>
            <person name="Barry K."/>
            <person name="Bills G."/>
            <person name="Bluhm B."/>
            <person name="Cannon C."/>
            <person name="Castanera R."/>
            <person name="Culley D."/>
            <person name="Daum C."/>
            <person name="Ezra D."/>
            <person name="Gonzalez J."/>
            <person name="Henrissat B."/>
            <person name="Kuo A."/>
            <person name="Liang C."/>
            <person name="Lipzen A."/>
            <person name="Lutzoni F."/>
            <person name="Magnuson J."/>
            <person name="Mondo S."/>
            <person name="Nolan M."/>
            <person name="Ohm R."/>
            <person name="Pangilinan J."/>
            <person name="Park H.-J."/>
            <person name="Ramirez L."/>
            <person name="Alfaro M."/>
            <person name="Sun H."/>
            <person name="Tritt A."/>
            <person name="Yoshinaga Y."/>
            <person name="Zwiers L.-H."/>
            <person name="Turgeon B."/>
            <person name="Goodwin S."/>
            <person name="Spatafora J."/>
            <person name="Crous P."/>
            <person name="Grigoriev I."/>
        </authorList>
    </citation>
    <scope>NUCLEOTIDE SEQUENCE</scope>
    <source>
        <strain evidence="2">CBS 125425</strain>
    </source>
</reference>
<feature type="compositionally biased region" description="Polar residues" evidence="1">
    <location>
        <begin position="174"/>
        <end position="194"/>
    </location>
</feature>
<dbReference type="Proteomes" id="UP000799444">
    <property type="component" value="Unassembled WGS sequence"/>
</dbReference>
<feature type="compositionally biased region" description="Basic residues" evidence="1">
    <location>
        <begin position="195"/>
        <end position="206"/>
    </location>
</feature>
<organism evidence="2 3">
    <name type="scientific">Polyplosphaeria fusca</name>
    <dbReference type="NCBI Taxonomy" id="682080"/>
    <lineage>
        <taxon>Eukaryota</taxon>
        <taxon>Fungi</taxon>
        <taxon>Dikarya</taxon>
        <taxon>Ascomycota</taxon>
        <taxon>Pezizomycotina</taxon>
        <taxon>Dothideomycetes</taxon>
        <taxon>Pleosporomycetidae</taxon>
        <taxon>Pleosporales</taxon>
        <taxon>Tetraplosphaeriaceae</taxon>
        <taxon>Polyplosphaeria</taxon>
    </lineage>
</organism>
<accession>A0A9P4V6X7</accession>
<comment type="caution">
    <text evidence="2">The sequence shown here is derived from an EMBL/GenBank/DDBJ whole genome shotgun (WGS) entry which is preliminary data.</text>
</comment>
<feature type="compositionally biased region" description="Polar residues" evidence="1">
    <location>
        <begin position="222"/>
        <end position="234"/>
    </location>
</feature>
<dbReference type="AlphaFoldDB" id="A0A9P4V6X7"/>
<sequence length="244" mass="26854">MQKAVAFPRSSTPPPSTPKPSAQSPYVRSLHRVAYAHSAPWRISPDLPSSHPSIVISKTRPGVDISSSTTAVPAASRQPSAHARTVYAATSDLWRAHGLLRCNGRLGEMRGRSRRSPFLHRGRLLRVSCRSRRNFVVTACLHLWNPGTRCALSRLLVHCRCPFLSLAEPRWPSMPQSDQTEANSAPLQDKSASSTRKHLVRASKHRQASEQTFRTRCLASEGGTNVPASLTLSADRQPRFGSLP</sequence>
<dbReference type="EMBL" id="ML996107">
    <property type="protein sequence ID" value="KAF2738763.1"/>
    <property type="molecule type" value="Genomic_DNA"/>
</dbReference>
<proteinExistence type="predicted"/>
<evidence type="ECO:0000313" key="2">
    <source>
        <dbReference type="EMBL" id="KAF2738763.1"/>
    </source>
</evidence>
<feature type="region of interest" description="Disordered" evidence="1">
    <location>
        <begin position="172"/>
        <end position="244"/>
    </location>
</feature>
<evidence type="ECO:0000256" key="1">
    <source>
        <dbReference type="SAM" id="MobiDB-lite"/>
    </source>
</evidence>
<gene>
    <name evidence="2" type="ORF">EJ04DRAFT_26135</name>
</gene>
<protein>
    <submittedName>
        <fullName evidence="2">Uncharacterized protein</fullName>
    </submittedName>
</protein>
<keyword evidence="3" id="KW-1185">Reference proteome</keyword>
<feature type="region of interest" description="Disordered" evidence="1">
    <location>
        <begin position="1"/>
        <end position="25"/>
    </location>
</feature>
<evidence type="ECO:0000313" key="3">
    <source>
        <dbReference type="Proteomes" id="UP000799444"/>
    </source>
</evidence>